<dbReference type="EMBL" id="VBUK01000001">
    <property type="protein sequence ID" value="TLF46747.1"/>
    <property type="molecule type" value="Genomic_DNA"/>
</dbReference>
<feature type="transmembrane region" description="Helical" evidence="8">
    <location>
        <begin position="207"/>
        <end position="230"/>
    </location>
</feature>
<evidence type="ECO:0000259" key="9">
    <source>
        <dbReference type="Pfam" id="PF13231"/>
    </source>
</evidence>
<dbReference type="Pfam" id="PF13231">
    <property type="entry name" value="PMT_2"/>
    <property type="match status" value="1"/>
</dbReference>
<evidence type="ECO:0000256" key="4">
    <source>
        <dbReference type="ARBA" id="ARBA00022679"/>
    </source>
</evidence>
<evidence type="ECO:0000256" key="1">
    <source>
        <dbReference type="ARBA" id="ARBA00004651"/>
    </source>
</evidence>
<protein>
    <submittedName>
        <fullName evidence="10">Phospholipid carrier-dependent glycosyltransferase</fullName>
    </submittedName>
</protein>
<keyword evidence="5 8" id="KW-0812">Transmembrane</keyword>
<keyword evidence="11" id="KW-1185">Reference proteome</keyword>
<evidence type="ECO:0000256" key="7">
    <source>
        <dbReference type="ARBA" id="ARBA00023136"/>
    </source>
</evidence>
<dbReference type="GO" id="GO:0005886">
    <property type="term" value="C:plasma membrane"/>
    <property type="evidence" value="ECO:0007669"/>
    <property type="project" value="UniProtKB-SubCell"/>
</dbReference>
<evidence type="ECO:0000256" key="8">
    <source>
        <dbReference type="SAM" id="Phobius"/>
    </source>
</evidence>
<keyword evidence="2" id="KW-1003">Cell membrane</keyword>
<dbReference type="Proteomes" id="UP000308382">
    <property type="component" value="Unassembled WGS sequence"/>
</dbReference>
<feature type="domain" description="Glycosyltransferase RgtA/B/C/D-like" evidence="9">
    <location>
        <begin position="70"/>
        <end position="221"/>
    </location>
</feature>
<comment type="subcellular location">
    <subcellularLocation>
        <location evidence="1">Cell membrane</location>
        <topology evidence="1">Multi-pass membrane protein</topology>
    </subcellularLocation>
</comment>
<organism evidence="10 11">
    <name type="scientific">Maribacter aurantiacus</name>
    <dbReference type="NCBI Taxonomy" id="1882343"/>
    <lineage>
        <taxon>Bacteria</taxon>
        <taxon>Pseudomonadati</taxon>
        <taxon>Bacteroidota</taxon>
        <taxon>Flavobacteriia</taxon>
        <taxon>Flavobacteriales</taxon>
        <taxon>Flavobacteriaceae</taxon>
        <taxon>Maribacter</taxon>
    </lineage>
</organism>
<feature type="transmembrane region" description="Helical" evidence="8">
    <location>
        <begin position="75"/>
        <end position="107"/>
    </location>
</feature>
<feature type="transmembrane region" description="Helical" evidence="8">
    <location>
        <begin position="21"/>
        <end position="38"/>
    </location>
</feature>
<accession>A0A5R8MB56</accession>
<feature type="transmembrane region" description="Helical" evidence="8">
    <location>
        <begin position="310"/>
        <end position="331"/>
    </location>
</feature>
<comment type="caution">
    <text evidence="10">The sequence shown here is derived from an EMBL/GenBank/DDBJ whole genome shotgun (WGS) entry which is preliminary data.</text>
</comment>
<evidence type="ECO:0000256" key="3">
    <source>
        <dbReference type="ARBA" id="ARBA00022676"/>
    </source>
</evidence>
<name>A0A5R8MB56_9FLAO</name>
<evidence type="ECO:0000256" key="2">
    <source>
        <dbReference type="ARBA" id="ARBA00022475"/>
    </source>
</evidence>
<feature type="transmembrane region" description="Helical" evidence="8">
    <location>
        <begin position="119"/>
        <end position="142"/>
    </location>
</feature>
<evidence type="ECO:0000313" key="10">
    <source>
        <dbReference type="EMBL" id="TLF46747.1"/>
    </source>
</evidence>
<keyword evidence="3" id="KW-0328">Glycosyltransferase</keyword>
<keyword evidence="6 8" id="KW-1133">Transmembrane helix</keyword>
<dbReference type="PANTHER" id="PTHR33908">
    <property type="entry name" value="MANNOSYLTRANSFERASE YKCB-RELATED"/>
    <property type="match status" value="1"/>
</dbReference>
<feature type="transmembrane region" description="Helical" evidence="8">
    <location>
        <begin position="286"/>
        <end position="304"/>
    </location>
</feature>
<proteinExistence type="predicted"/>
<dbReference type="RefSeq" id="WP_138256893.1">
    <property type="nucleotide sequence ID" value="NZ_VBUK01000001.1"/>
</dbReference>
<evidence type="ECO:0000256" key="6">
    <source>
        <dbReference type="ARBA" id="ARBA00022989"/>
    </source>
</evidence>
<dbReference type="PANTHER" id="PTHR33908:SF11">
    <property type="entry name" value="MEMBRANE PROTEIN"/>
    <property type="match status" value="1"/>
</dbReference>
<keyword evidence="4 10" id="KW-0808">Transferase</keyword>
<sequence>MNPSILKESLLGNSQLKSKTVFLLLTGITFFIRFPFFFRDYIDRDESTFILLGQSWVDGYLPYTQLWDLKPPLTFAFFASIIFLFGKSFVAIRILGALLVATTAFFTYKITSRMTTTQVALWCGIFCIVLLSLFGSLQGVMSEHLCMAFFVPSMYLIISKKGPIWLLLAGLLMGIAVMVKLNMAYPVLLLGLFLVIELFNKQKKSTLWNVLAFGTGVLLVILLTILPYYMSGQLEVWWKSVILAPLEYSEARRFSLLKLAPTFIVIGVFLFYCWKNAIISVKDRTALILFMAICGVLFSFFKGGRINGHYLIQIHPMLVIFLGIFLNRLFLRNRLKISRKLLFLLLLIPAESYMEYVNIVKNKIERGTFFNGEGFTVPKYILENKLETDTIFFLGYHIGYWNLGVLPPTLAATHPSNICRDELYPFFDNPRKNSLEELKYIMEEIKPKTVVVRKGRLVFDRDELEENEYIDAYLAKHYTVATTVEKAEILQRTVSSEQ</sequence>
<feature type="transmembrane region" description="Helical" evidence="8">
    <location>
        <begin position="162"/>
        <end position="195"/>
    </location>
</feature>
<dbReference type="OrthoDB" id="345761at2"/>
<keyword evidence="7 8" id="KW-0472">Membrane</keyword>
<evidence type="ECO:0000313" key="11">
    <source>
        <dbReference type="Proteomes" id="UP000308382"/>
    </source>
</evidence>
<dbReference type="GO" id="GO:0016763">
    <property type="term" value="F:pentosyltransferase activity"/>
    <property type="evidence" value="ECO:0007669"/>
    <property type="project" value="TreeGrafter"/>
</dbReference>
<evidence type="ECO:0000256" key="5">
    <source>
        <dbReference type="ARBA" id="ARBA00022692"/>
    </source>
</evidence>
<dbReference type="AlphaFoldDB" id="A0A5R8MB56"/>
<dbReference type="GO" id="GO:0009103">
    <property type="term" value="P:lipopolysaccharide biosynthetic process"/>
    <property type="evidence" value="ECO:0007669"/>
    <property type="project" value="UniProtKB-ARBA"/>
</dbReference>
<feature type="transmembrane region" description="Helical" evidence="8">
    <location>
        <begin position="255"/>
        <end position="274"/>
    </location>
</feature>
<gene>
    <name evidence="10" type="ORF">FEK29_02945</name>
</gene>
<dbReference type="InterPro" id="IPR050297">
    <property type="entry name" value="LipidA_mod_glycosyltrf_83"/>
</dbReference>
<reference evidence="10 11" key="1">
    <citation type="journal article" date="2017" name="Int. J. Syst. Evol. Microbiol.">
        <title>Maripseudobacter aurantiacus gen. nov., sp. nov., a novel member of the family Flavobacteriaceae isolated from a sedimentation basin.</title>
        <authorList>
            <person name="Chen C."/>
            <person name="Su Y."/>
            <person name="Tao T."/>
            <person name="Fu G."/>
            <person name="Zhang C."/>
            <person name="Sun C."/>
            <person name="Zhang X."/>
            <person name="Wu M."/>
        </authorList>
    </citation>
    <scope>NUCLEOTIDE SEQUENCE [LARGE SCALE GENOMIC DNA]</scope>
    <source>
        <strain evidence="11">CDA4</strain>
    </source>
</reference>
<dbReference type="InterPro" id="IPR038731">
    <property type="entry name" value="RgtA/B/C-like"/>
</dbReference>